<accession>A0A6L2PUY3</accession>
<dbReference type="Gene3D" id="3.40.50.720">
    <property type="entry name" value="NAD(P)-binding Rossmann-like Domain"/>
    <property type="match status" value="1"/>
</dbReference>
<dbReference type="InterPro" id="IPR002347">
    <property type="entry name" value="SDR_fam"/>
</dbReference>
<keyword evidence="4" id="KW-1185">Reference proteome</keyword>
<dbReference type="PRINTS" id="PR00081">
    <property type="entry name" value="GDHRDH"/>
</dbReference>
<reference evidence="4" key="1">
    <citation type="submission" date="2020-01" db="EMBL/GenBank/DDBJ databases">
        <title>Draft genome sequence of the Termite Coptotermes fromosanus.</title>
        <authorList>
            <person name="Itakura S."/>
            <person name="Yosikawa Y."/>
            <person name="Umezawa K."/>
        </authorList>
    </citation>
    <scope>NUCLEOTIDE SEQUENCE [LARGE SCALE GENOMIC DNA]</scope>
</reference>
<evidence type="ECO:0000313" key="4">
    <source>
        <dbReference type="Proteomes" id="UP000502823"/>
    </source>
</evidence>
<evidence type="ECO:0000256" key="2">
    <source>
        <dbReference type="RuleBase" id="RU000363"/>
    </source>
</evidence>
<evidence type="ECO:0008006" key="5">
    <source>
        <dbReference type="Google" id="ProtNLM"/>
    </source>
</evidence>
<sequence length="286" mass="31212">MARLDGKTAIVTGSNTGIGKFTVLDFINRGARVIMACRSVEKAEAAAKEIREATKDVPGAGTVHVVKLDLGSLTSVRQCAKELLQNESRINLLVNNAGIMACPQSKTEDGFETQFGVNHLGHFLFTCLLLPRIIRSAPARIVNVSSRLHETYRQSKLANVLFSSELGKRLQGTGVTTYALHPGVVRTELTRNFNASYFRGAHSMWQGVATLFLKTPEEGAQTTIYCSVDEKLADKTGLYYSDCKEKTPSRKARDAEAAKKLWDLSAKLVGLGDWNPFTADDSAPTS</sequence>
<name>A0A6L2PUY3_COPFO</name>
<dbReference type="Proteomes" id="UP000502823">
    <property type="component" value="Unassembled WGS sequence"/>
</dbReference>
<dbReference type="PANTHER" id="PTHR43157">
    <property type="entry name" value="PHOSPHATIDYLINOSITOL-GLYCAN BIOSYNTHESIS CLASS F PROTEIN-RELATED"/>
    <property type="match status" value="1"/>
</dbReference>
<keyword evidence="1" id="KW-0560">Oxidoreductase</keyword>
<dbReference type="Pfam" id="PF00106">
    <property type="entry name" value="adh_short"/>
    <property type="match status" value="1"/>
</dbReference>
<proteinExistence type="inferred from homology"/>
<gene>
    <name evidence="3" type="ORF">Cfor_07746</name>
</gene>
<dbReference type="PANTHER" id="PTHR43157:SF73">
    <property type="entry name" value="WW DOMAIN-CONTAINING OXIDOREDUCTASE-LIKE PROTEIN"/>
    <property type="match status" value="1"/>
</dbReference>
<comment type="similarity">
    <text evidence="2">Belongs to the short-chain dehydrogenases/reductases (SDR) family.</text>
</comment>
<dbReference type="SUPFAM" id="SSF51735">
    <property type="entry name" value="NAD(P)-binding Rossmann-fold domains"/>
    <property type="match status" value="1"/>
</dbReference>
<dbReference type="AlphaFoldDB" id="A0A6L2PUY3"/>
<dbReference type="PRINTS" id="PR00080">
    <property type="entry name" value="SDRFAMILY"/>
</dbReference>
<evidence type="ECO:0000256" key="1">
    <source>
        <dbReference type="ARBA" id="ARBA00023002"/>
    </source>
</evidence>
<dbReference type="GO" id="GO:0016491">
    <property type="term" value="F:oxidoreductase activity"/>
    <property type="evidence" value="ECO:0007669"/>
    <property type="project" value="UniProtKB-KW"/>
</dbReference>
<dbReference type="InParanoid" id="A0A6L2PUY3"/>
<protein>
    <recommendedName>
        <fullName evidence="5">Retinol dehydrogenase 12</fullName>
    </recommendedName>
</protein>
<dbReference type="InterPro" id="IPR036291">
    <property type="entry name" value="NAD(P)-bd_dom_sf"/>
</dbReference>
<dbReference type="EMBL" id="BLKM01012040">
    <property type="protein sequence ID" value="GFG35420.1"/>
    <property type="molecule type" value="Genomic_DNA"/>
</dbReference>
<comment type="caution">
    <text evidence="3">The sequence shown here is derived from an EMBL/GenBank/DDBJ whole genome shotgun (WGS) entry which is preliminary data.</text>
</comment>
<evidence type="ECO:0000313" key="3">
    <source>
        <dbReference type="EMBL" id="GFG35420.1"/>
    </source>
</evidence>
<organism evidence="3 4">
    <name type="scientific">Coptotermes formosanus</name>
    <name type="common">Formosan subterranean termite</name>
    <dbReference type="NCBI Taxonomy" id="36987"/>
    <lineage>
        <taxon>Eukaryota</taxon>
        <taxon>Metazoa</taxon>
        <taxon>Ecdysozoa</taxon>
        <taxon>Arthropoda</taxon>
        <taxon>Hexapoda</taxon>
        <taxon>Insecta</taxon>
        <taxon>Pterygota</taxon>
        <taxon>Neoptera</taxon>
        <taxon>Polyneoptera</taxon>
        <taxon>Dictyoptera</taxon>
        <taxon>Blattodea</taxon>
        <taxon>Blattoidea</taxon>
        <taxon>Termitoidae</taxon>
        <taxon>Rhinotermitidae</taxon>
        <taxon>Coptotermes</taxon>
    </lineage>
</organism>
<dbReference type="OrthoDB" id="191139at2759"/>